<dbReference type="PANTHER" id="PTHR38011">
    <property type="entry name" value="DIHYDROFOLATE REDUCTASE FAMILY PROTEIN (AFU_ORTHOLOGUE AFUA_8G06820)"/>
    <property type="match status" value="1"/>
</dbReference>
<reference evidence="2 3" key="1">
    <citation type="submission" date="2018-03" db="EMBL/GenBank/DDBJ databases">
        <title>Genomic Encyclopedia of Archaeal and Bacterial Type Strains, Phase II (KMG-II): from individual species to whole genera.</title>
        <authorList>
            <person name="Goeker M."/>
        </authorList>
    </citation>
    <scope>NUCLEOTIDE SEQUENCE [LARGE SCALE GENOMIC DNA]</scope>
    <source>
        <strain evidence="2 3">DSM 100212</strain>
    </source>
</reference>
<proteinExistence type="predicted"/>
<dbReference type="GO" id="GO:0009231">
    <property type="term" value="P:riboflavin biosynthetic process"/>
    <property type="evidence" value="ECO:0007669"/>
    <property type="project" value="InterPro"/>
</dbReference>
<dbReference type="SUPFAM" id="SSF53597">
    <property type="entry name" value="Dihydrofolate reductase-like"/>
    <property type="match status" value="1"/>
</dbReference>
<organism evidence="2 3">
    <name type="scientific">Donghicola tyrosinivorans</name>
    <dbReference type="NCBI Taxonomy" id="1652492"/>
    <lineage>
        <taxon>Bacteria</taxon>
        <taxon>Pseudomonadati</taxon>
        <taxon>Pseudomonadota</taxon>
        <taxon>Alphaproteobacteria</taxon>
        <taxon>Rhodobacterales</taxon>
        <taxon>Roseobacteraceae</taxon>
        <taxon>Donghicola</taxon>
    </lineage>
</organism>
<sequence length="222" mass="24328">MRKIVGGVFQSLDGVMQAPGGPDEDPTREFPFGGWAAPFFDETMGQAMGGLFGSPFELLLGRKTYEIFAAHWPYVEGPEAEMGQMFTATNKYVVTAEPDKTDLGWENSHALGDMDAVRTLKDTDGPDLLIQGSTTLYPQLLAEGLLDRLFVMTFPIILGQGKRMIDVKTRDHKMTLANHQVSQTGVIIATYDVDGTVDTGSFAMETPTKAELARRARMTLEG</sequence>
<evidence type="ECO:0000313" key="2">
    <source>
        <dbReference type="EMBL" id="PRY91803.1"/>
    </source>
</evidence>
<dbReference type="InterPro" id="IPR024072">
    <property type="entry name" value="DHFR-like_dom_sf"/>
</dbReference>
<name>A0A2T0WYM4_9RHOB</name>
<dbReference type="InterPro" id="IPR050765">
    <property type="entry name" value="Riboflavin_Biosynth_HTPR"/>
</dbReference>
<keyword evidence="3" id="KW-1185">Reference proteome</keyword>
<evidence type="ECO:0000313" key="3">
    <source>
        <dbReference type="Proteomes" id="UP000238392"/>
    </source>
</evidence>
<dbReference type="Proteomes" id="UP000238392">
    <property type="component" value="Unassembled WGS sequence"/>
</dbReference>
<dbReference type="Gene3D" id="3.40.430.10">
    <property type="entry name" value="Dihydrofolate Reductase, subunit A"/>
    <property type="match status" value="1"/>
</dbReference>
<dbReference type="AlphaFoldDB" id="A0A2T0WYM4"/>
<gene>
    <name evidence="2" type="ORF">CLV74_103392</name>
</gene>
<comment type="caution">
    <text evidence="2">The sequence shown here is derived from an EMBL/GenBank/DDBJ whole genome shotgun (WGS) entry which is preliminary data.</text>
</comment>
<feature type="domain" description="Bacterial bifunctional deaminase-reductase C-terminal" evidence="1">
    <location>
        <begin position="4"/>
        <end position="187"/>
    </location>
</feature>
<dbReference type="RefSeq" id="WP_106263458.1">
    <property type="nucleotide sequence ID" value="NZ_PVTQ01000003.1"/>
</dbReference>
<dbReference type="GO" id="GO:0008703">
    <property type="term" value="F:5-amino-6-(5-phosphoribosylamino)uracil reductase activity"/>
    <property type="evidence" value="ECO:0007669"/>
    <property type="project" value="InterPro"/>
</dbReference>
<dbReference type="PANTHER" id="PTHR38011:SF2">
    <property type="entry name" value="BIFUNCTIONAL DEAMINASE-REDUCTASE DOMAIN PROTEIN"/>
    <property type="match status" value="1"/>
</dbReference>
<evidence type="ECO:0000259" key="1">
    <source>
        <dbReference type="Pfam" id="PF01872"/>
    </source>
</evidence>
<accession>A0A2T0WYM4</accession>
<protein>
    <submittedName>
        <fullName evidence="2">Dihydrofolate reductase</fullName>
    </submittedName>
</protein>
<dbReference type="OrthoDB" id="7342392at2"/>
<dbReference type="Pfam" id="PF01872">
    <property type="entry name" value="RibD_C"/>
    <property type="match status" value="1"/>
</dbReference>
<dbReference type="InterPro" id="IPR002734">
    <property type="entry name" value="RibDG_C"/>
</dbReference>
<dbReference type="EMBL" id="PVTQ01000003">
    <property type="protein sequence ID" value="PRY91803.1"/>
    <property type="molecule type" value="Genomic_DNA"/>
</dbReference>